<feature type="signal peptide" evidence="1">
    <location>
        <begin position="1"/>
        <end position="26"/>
    </location>
</feature>
<dbReference type="Gene3D" id="3.40.50.10610">
    <property type="entry name" value="ABC-type transport auxiliary lipoprotein component"/>
    <property type="match status" value="1"/>
</dbReference>
<dbReference type="SUPFAM" id="SSF159594">
    <property type="entry name" value="XCC0632-like"/>
    <property type="match status" value="1"/>
</dbReference>
<evidence type="ECO:0000259" key="2">
    <source>
        <dbReference type="Pfam" id="PF03886"/>
    </source>
</evidence>
<dbReference type="AlphaFoldDB" id="A0A1I3K0R7"/>
<dbReference type="OrthoDB" id="9808689at2"/>
<protein>
    <submittedName>
        <fullName evidence="3">Cholesterol transport system auxiliary component</fullName>
    </submittedName>
</protein>
<name>A0A1I3K0R7_9RHOB</name>
<gene>
    <name evidence="3" type="ORF">SAMN05216258_108244</name>
</gene>
<dbReference type="RefSeq" id="WP_092861992.1">
    <property type="nucleotide sequence ID" value="NZ_FOQH01000008.1"/>
</dbReference>
<proteinExistence type="predicted"/>
<dbReference type="Proteomes" id="UP000199377">
    <property type="component" value="Unassembled WGS sequence"/>
</dbReference>
<reference evidence="3 4" key="1">
    <citation type="submission" date="2016-10" db="EMBL/GenBank/DDBJ databases">
        <authorList>
            <person name="de Groot N.N."/>
        </authorList>
    </citation>
    <scope>NUCLEOTIDE SEQUENCE [LARGE SCALE GENOMIC DNA]</scope>
    <source>
        <strain evidence="3 4">CGMCC 1.11030</strain>
    </source>
</reference>
<accession>A0A1I3K0R7</accession>
<dbReference type="Pfam" id="PF03886">
    <property type="entry name" value="ABC_trans_aux"/>
    <property type="match status" value="1"/>
</dbReference>
<keyword evidence="4" id="KW-1185">Reference proteome</keyword>
<feature type="chain" id="PRO_5011498725" evidence="1">
    <location>
        <begin position="27"/>
        <end position="227"/>
    </location>
</feature>
<dbReference type="STRING" id="1114924.SAMN05216258_108244"/>
<dbReference type="EMBL" id="FOQH01000008">
    <property type="protein sequence ID" value="SFI66014.1"/>
    <property type="molecule type" value="Genomic_DNA"/>
</dbReference>
<dbReference type="InterPro" id="IPR005586">
    <property type="entry name" value="ABC_trans_aux"/>
</dbReference>
<feature type="domain" description="ABC-type transport auxiliary lipoprotein component" evidence="2">
    <location>
        <begin position="38"/>
        <end position="203"/>
    </location>
</feature>
<evidence type="ECO:0000313" key="3">
    <source>
        <dbReference type="EMBL" id="SFI66014.1"/>
    </source>
</evidence>
<keyword evidence="1" id="KW-0732">Signal</keyword>
<sequence length="227" mass="24051">MSSTALRRLSLAAAAALSLSGCAELAQIGGVATAPDLYSLSPKSTFSADLPGVDAQVVVEEPTADASVNTDRIAIKPNPLQVKYFSGSRWVDRAPLVVQRLMVESFENSGAVSSVSQSSVGLRNDFTVVTDLREFQGELQEGPAQGPDAKPVLARVRLNVKVIAEPQGIIIGSHSFPAAVEANEPGMLAVAAAFDEALGEAMRDAVEWTIRIIDAAEERRARDPFAY</sequence>
<evidence type="ECO:0000313" key="4">
    <source>
        <dbReference type="Proteomes" id="UP000199377"/>
    </source>
</evidence>
<dbReference type="PROSITE" id="PS51257">
    <property type="entry name" value="PROKAR_LIPOPROTEIN"/>
    <property type="match status" value="1"/>
</dbReference>
<evidence type="ECO:0000256" key="1">
    <source>
        <dbReference type="SAM" id="SignalP"/>
    </source>
</evidence>
<organism evidence="3 4">
    <name type="scientific">Albimonas pacifica</name>
    <dbReference type="NCBI Taxonomy" id="1114924"/>
    <lineage>
        <taxon>Bacteria</taxon>
        <taxon>Pseudomonadati</taxon>
        <taxon>Pseudomonadota</taxon>
        <taxon>Alphaproteobacteria</taxon>
        <taxon>Rhodobacterales</taxon>
        <taxon>Paracoccaceae</taxon>
        <taxon>Albimonas</taxon>
    </lineage>
</organism>